<dbReference type="AlphaFoldDB" id="U2Z0L4"/>
<dbReference type="Proteomes" id="UP000016566">
    <property type="component" value="Unassembled WGS sequence"/>
</dbReference>
<dbReference type="EMBL" id="BATB01000005">
    <property type="protein sequence ID" value="GAD54637.1"/>
    <property type="molecule type" value="Genomic_DNA"/>
</dbReference>
<keyword evidence="2" id="KW-1185">Reference proteome</keyword>
<sequence length="513" mass="58195">MCRTLCHPYAFWVVRLSSVPRLVVSGQTVVARRALVPLSGWRSTVCIRYGEGYGGSPVPDWIDRGHEKMCREIVMTDPNRPLTAFLTDAQIAELPDQRGLRSWAFEPYLELDHRVASITLESVLNDIRDHWMRDFQRKPNPERQRNFVSCLRVILLNLLRVRVVDTKLTVGIPSGKGRLDAERRYLPDFMSVQYHRTALRALIGHGLIYKVKSGHRQETYAETARYALTETGAKLLFVSGLTARAFLKSRLGEVIQLKDAYGRLTKYNDTCQTHAMRANARRLNDLLAVTDINTSRPLDTGREGDNRSVMERTDLYRIFNNSSFQQGGRFYGGWWQNLKKLQRRFITIEGQPTVEADFRGLHPAILFAKNGLSIPSDPYALVPGVAGNETLREHAKKTLLALLNASDGDTAEPRGFDSEVHGMTAEHFRQVVRDAFHMLPGIFGAGIGLSLQSEDSDLAEQIMLHFADLDVPVLPVHDSFIVTRDHEHDLIKVMQEVFHSRYGQIPKVTVTRH</sequence>
<organism evidence="1 2">
    <name type="scientific">Limimaricola cinnabarinus LL-001</name>
    <dbReference type="NCBI Taxonomy" id="1337093"/>
    <lineage>
        <taxon>Bacteria</taxon>
        <taxon>Pseudomonadati</taxon>
        <taxon>Pseudomonadota</taxon>
        <taxon>Alphaproteobacteria</taxon>
        <taxon>Rhodobacterales</taxon>
        <taxon>Paracoccaceae</taxon>
        <taxon>Limimaricola</taxon>
    </lineage>
</organism>
<comment type="caution">
    <text evidence="1">The sequence shown here is derived from an EMBL/GenBank/DDBJ whole genome shotgun (WGS) entry which is preliminary data.</text>
</comment>
<reference evidence="1" key="1">
    <citation type="journal article" date="2013" name="Genome Announc.">
        <title>Draft Genome Sequence of Loktanella cinnabarina LL-001T, Isolated from Deep-Sea Floor Sediment.</title>
        <authorList>
            <person name="Nishi S."/>
            <person name="Tsubouchi T."/>
            <person name="Takaki Y."/>
            <person name="Koyanagi R."/>
            <person name="Satoh N."/>
            <person name="Maruyama T."/>
            <person name="Hatada Y."/>
        </authorList>
    </citation>
    <scope>NUCLEOTIDE SEQUENCE [LARGE SCALE GENOMIC DNA]</scope>
    <source>
        <strain evidence="1">LL-001</strain>
    </source>
</reference>
<name>U2Z0L4_9RHOB</name>
<dbReference type="STRING" id="1337093.MBELCI_0689"/>
<evidence type="ECO:0000313" key="2">
    <source>
        <dbReference type="Proteomes" id="UP000016566"/>
    </source>
</evidence>
<proteinExistence type="predicted"/>
<gene>
    <name evidence="1" type="ORF">MBELCI_0689</name>
</gene>
<protein>
    <submittedName>
        <fullName evidence="1">Uncharacterized protein</fullName>
    </submittedName>
</protein>
<evidence type="ECO:0000313" key="1">
    <source>
        <dbReference type="EMBL" id="GAD54637.1"/>
    </source>
</evidence>
<accession>U2Z0L4</accession>
<dbReference type="eggNOG" id="ENOG50335X0">
    <property type="taxonomic scope" value="Bacteria"/>
</dbReference>